<accession>A0A813NR17</accession>
<dbReference type="Proteomes" id="UP000663870">
    <property type="component" value="Unassembled WGS sequence"/>
</dbReference>
<dbReference type="Proteomes" id="UP000663854">
    <property type="component" value="Unassembled WGS sequence"/>
</dbReference>
<keyword evidence="5" id="KW-1185">Reference proteome</keyword>
<dbReference type="InterPro" id="IPR001810">
    <property type="entry name" value="F-box_dom"/>
</dbReference>
<name>A0A813NR17_9BILA</name>
<organism evidence="2 4">
    <name type="scientific">Rotaria sordida</name>
    <dbReference type="NCBI Taxonomy" id="392033"/>
    <lineage>
        <taxon>Eukaryota</taxon>
        <taxon>Metazoa</taxon>
        <taxon>Spiralia</taxon>
        <taxon>Gnathifera</taxon>
        <taxon>Rotifera</taxon>
        <taxon>Eurotatoria</taxon>
        <taxon>Bdelloidea</taxon>
        <taxon>Philodinida</taxon>
        <taxon>Philodinidae</taxon>
        <taxon>Rotaria</taxon>
    </lineage>
</organism>
<evidence type="ECO:0000313" key="4">
    <source>
        <dbReference type="Proteomes" id="UP000663854"/>
    </source>
</evidence>
<dbReference type="EMBL" id="CAJNOL010000059">
    <property type="protein sequence ID" value="CAF0801894.1"/>
    <property type="molecule type" value="Genomic_DNA"/>
</dbReference>
<dbReference type="EMBL" id="CAJNOH010000007">
    <property type="protein sequence ID" value="CAF0739322.1"/>
    <property type="molecule type" value="Genomic_DNA"/>
</dbReference>
<protein>
    <recommendedName>
        <fullName evidence="1">F-box domain-containing protein</fullName>
    </recommendedName>
</protein>
<gene>
    <name evidence="3" type="ORF">JXQ802_LOCUS4272</name>
    <name evidence="2" type="ORF">PYM288_LOCUS1460</name>
</gene>
<reference evidence="2" key="1">
    <citation type="submission" date="2021-02" db="EMBL/GenBank/DDBJ databases">
        <authorList>
            <person name="Nowell W R."/>
        </authorList>
    </citation>
    <scope>NUCLEOTIDE SEQUENCE</scope>
</reference>
<evidence type="ECO:0000313" key="2">
    <source>
        <dbReference type="EMBL" id="CAF0739322.1"/>
    </source>
</evidence>
<comment type="caution">
    <text evidence="2">The sequence shown here is derived from an EMBL/GenBank/DDBJ whole genome shotgun (WGS) entry which is preliminary data.</text>
</comment>
<dbReference type="InterPro" id="IPR032675">
    <property type="entry name" value="LRR_dom_sf"/>
</dbReference>
<dbReference type="AlphaFoldDB" id="A0A813NR17"/>
<feature type="domain" description="F-box" evidence="1">
    <location>
        <begin position="5"/>
        <end position="54"/>
    </location>
</feature>
<evidence type="ECO:0000313" key="3">
    <source>
        <dbReference type="EMBL" id="CAF0801894.1"/>
    </source>
</evidence>
<evidence type="ECO:0000259" key="1">
    <source>
        <dbReference type="PROSITE" id="PS50181"/>
    </source>
</evidence>
<dbReference type="PROSITE" id="PS50181">
    <property type="entry name" value="FBOX"/>
    <property type="match status" value="1"/>
</dbReference>
<sequence length="304" mass="36150">MTNNVFLLENLPNEIIIELFKYLKARDLFQAFYNLNSRFNYLIQPLTHLTYSTNKNDNCTLSYPYIYTLIINTKIENKLKCFPNLHRIILDYVTDDLISQLNNHILPNLEYLSISHTVSPFYMPDLRAIIFSNTFPNLKYCYISRMTPPYTSREWTQSLSLRFLKVNDIDSSIYISILLACPNLYFLKFKLPIKSKIQSNIVLHTSLKRLIINMHYDEWPWDDSILEDYLLCVPNLEQFRICRSISIDLNAMDYFQYYDWLSKIISRHLLVLDRFTFDLRVKRPSGLIESISKSTDSTLKTFIY</sequence>
<evidence type="ECO:0000313" key="5">
    <source>
        <dbReference type="Proteomes" id="UP000663870"/>
    </source>
</evidence>
<proteinExistence type="predicted"/>
<dbReference type="Gene3D" id="3.80.10.10">
    <property type="entry name" value="Ribonuclease Inhibitor"/>
    <property type="match status" value="1"/>
</dbReference>